<evidence type="ECO:0000313" key="4">
    <source>
        <dbReference type="Proteomes" id="UP000192917"/>
    </source>
</evidence>
<organism evidence="3 4">
    <name type="scientific">Tistlia consotensis USBA 355</name>
    <dbReference type="NCBI Taxonomy" id="560819"/>
    <lineage>
        <taxon>Bacteria</taxon>
        <taxon>Pseudomonadati</taxon>
        <taxon>Pseudomonadota</taxon>
        <taxon>Alphaproteobacteria</taxon>
        <taxon>Rhodospirillales</taxon>
        <taxon>Rhodovibrionaceae</taxon>
        <taxon>Tistlia</taxon>
    </lineage>
</organism>
<dbReference type="GO" id="GO:0016757">
    <property type="term" value="F:glycosyltransferase activity"/>
    <property type="evidence" value="ECO:0007669"/>
    <property type="project" value="InterPro"/>
</dbReference>
<accession>A0A1Y6CHS3</accession>
<gene>
    <name evidence="3" type="ORF">SAMN05428998_12486</name>
</gene>
<dbReference type="SUPFAM" id="SSF53756">
    <property type="entry name" value="UDP-Glycosyltransferase/glycogen phosphorylase"/>
    <property type="match status" value="1"/>
</dbReference>
<proteinExistence type="predicted"/>
<dbReference type="InterPro" id="IPR050194">
    <property type="entry name" value="Glycosyltransferase_grp1"/>
</dbReference>
<feature type="domain" description="Glycosyl transferase family 1" evidence="1">
    <location>
        <begin position="202"/>
        <end position="361"/>
    </location>
</feature>
<dbReference type="InterPro" id="IPR028098">
    <property type="entry name" value="Glyco_trans_4-like_N"/>
</dbReference>
<dbReference type="STRING" id="560819.SAMN05428998_12486"/>
<feature type="domain" description="Glycosyltransferase subfamily 4-like N-terminal" evidence="2">
    <location>
        <begin position="15"/>
        <end position="169"/>
    </location>
</feature>
<dbReference type="EMBL" id="FWZX01000024">
    <property type="protein sequence ID" value="SMF63213.1"/>
    <property type="molecule type" value="Genomic_DNA"/>
</dbReference>
<dbReference type="Pfam" id="PF00534">
    <property type="entry name" value="Glycos_transf_1"/>
    <property type="match status" value="1"/>
</dbReference>
<evidence type="ECO:0000259" key="2">
    <source>
        <dbReference type="Pfam" id="PF13439"/>
    </source>
</evidence>
<keyword evidence="4" id="KW-1185">Reference proteome</keyword>
<dbReference type="Gene3D" id="3.40.50.2000">
    <property type="entry name" value="Glycogen Phosphorylase B"/>
    <property type="match status" value="2"/>
</dbReference>
<dbReference type="Proteomes" id="UP000192917">
    <property type="component" value="Unassembled WGS sequence"/>
</dbReference>
<dbReference type="PANTHER" id="PTHR45947">
    <property type="entry name" value="SULFOQUINOVOSYL TRANSFERASE SQD2"/>
    <property type="match status" value="1"/>
</dbReference>
<evidence type="ECO:0000259" key="1">
    <source>
        <dbReference type="Pfam" id="PF00534"/>
    </source>
</evidence>
<dbReference type="Pfam" id="PF13439">
    <property type="entry name" value="Glyco_transf_4"/>
    <property type="match status" value="1"/>
</dbReference>
<name>A0A1Y6CHS3_9PROT</name>
<evidence type="ECO:0000313" key="3">
    <source>
        <dbReference type="EMBL" id="SMF63213.1"/>
    </source>
</evidence>
<keyword evidence="3" id="KW-0808">Transferase</keyword>
<protein>
    <submittedName>
        <fullName evidence="3">Glycosyltransferase involved in cell wall bisynthesis</fullName>
    </submittedName>
</protein>
<dbReference type="PANTHER" id="PTHR45947:SF13">
    <property type="entry name" value="TRANSFERASE"/>
    <property type="match status" value="1"/>
</dbReference>
<reference evidence="3 4" key="1">
    <citation type="submission" date="2017-04" db="EMBL/GenBank/DDBJ databases">
        <authorList>
            <person name="Afonso C.L."/>
            <person name="Miller P.J."/>
            <person name="Scott M.A."/>
            <person name="Spackman E."/>
            <person name="Goraichik I."/>
            <person name="Dimitrov K.M."/>
            <person name="Suarez D.L."/>
            <person name="Swayne D.E."/>
        </authorList>
    </citation>
    <scope>NUCLEOTIDE SEQUENCE [LARGE SCALE GENOMIC DNA]</scope>
    <source>
        <strain evidence="3 4">USBA 355</strain>
    </source>
</reference>
<sequence>MRILHVIANLDLQLGGPSRACIEMARAVAAAGHEVAVYTTDWSVEGRTDLPNDRPLLRDGVAYRYFRHRWHDGWCWSWPLARALWRDAGRFDLVHLHSLYLFHSLVAPRAARAAGVPYLLRPHGTLDPAVWPRRRWAKAPIELAFQNRDIEAAAALHYTSEDERLLARPYARGRPSLVVPLGLATGDYAELPAPGGFRAAHPGVGDRPILLFLGRLDAKKGLDLLVPAFARLVAGGADLQLVLAGPDRGARAGAERRVADLGLQGRVTFTGMLQGEAKRAALADAALFVLPSYRENFGLAVVEAMASGLAVVISDQVAIWREVEADRAGWICRTEVDSLSEALAAALADPQLLAERGRQARASARARFDWATVTPRLCDGYRAVVEGTLSP</sequence>
<dbReference type="AlphaFoldDB" id="A0A1Y6CHS3"/>
<dbReference type="RefSeq" id="WP_159460305.1">
    <property type="nucleotide sequence ID" value="NZ_FWZX01000024.1"/>
</dbReference>
<dbReference type="InterPro" id="IPR001296">
    <property type="entry name" value="Glyco_trans_1"/>
</dbReference>